<proteinExistence type="predicted"/>
<dbReference type="EMBL" id="CAJVQA010024409">
    <property type="protein sequence ID" value="CAG8782284.1"/>
    <property type="molecule type" value="Genomic_DNA"/>
</dbReference>
<organism evidence="1 2">
    <name type="scientific">Cetraspora pellucida</name>
    <dbReference type="NCBI Taxonomy" id="1433469"/>
    <lineage>
        <taxon>Eukaryota</taxon>
        <taxon>Fungi</taxon>
        <taxon>Fungi incertae sedis</taxon>
        <taxon>Mucoromycota</taxon>
        <taxon>Glomeromycotina</taxon>
        <taxon>Glomeromycetes</taxon>
        <taxon>Diversisporales</taxon>
        <taxon>Gigasporaceae</taxon>
        <taxon>Cetraspora</taxon>
    </lineage>
</organism>
<feature type="non-terminal residue" evidence="1">
    <location>
        <position position="1"/>
    </location>
</feature>
<sequence length="318" mass="37916">GSQFSHKLRAGKQLYVKTNYLKNFKRTLIFVDAETFCKYGKSRCQNCKSYTYCKTQEFTFFGNTESDCKKVLKKLVQPSDNDSYLRYSINVCEYCDSYLTALYQGQSYDALLDSDQEEQLKHMITVNYLKKKMRLNLLHFENSKNYYSLVTKDEFESLKSICDLYESNIFSFPYELKIKSSRQNYRFNTCPCCGKIELVFVKKTNLLIKETINYCDVYNSPFTNQVKGEDFKMRFLDHDHLSKFFNHYEYDYTLFDKIKSLSSVDKTFYELITSILLNISVENINNKFQIQINDELKECKKEIFEQYLTLFKDWIISE</sequence>
<gene>
    <name evidence="1" type="ORF">CPELLU_LOCUS16454</name>
</gene>
<evidence type="ECO:0000313" key="1">
    <source>
        <dbReference type="EMBL" id="CAG8782284.1"/>
    </source>
</evidence>
<evidence type="ECO:0000313" key="2">
    <source>
        <dbReference type="Proteomes" id="UP000789759"/>
    </source>
</evidence>
<comment type="caution">
    <text evidence="1">The sequence shown here is derived from an EMBL/GenBank/DDBJ whole genome shotgun (WGS) entry which is preliminary data.</text>
</comment>
<feature type="non-terminal residue" evidence="1">
    <location>
        <position position="318"/>
    </location>
</feature>
<reference evidence="1" key="1">
    <citation type="submission" date="2021-06" db="EMBL/GenBank/DDBJ databases">
        <authorList>
            <person name="Kallberg Y."/>
            <person name="Tangrot J."/>
            <person name="Rosling A."/>
        </authorList>
    </citation>
    <scope>NUCLEOTIDE SEQUENCE</scope>
    <source>
        <strain evidence="1">FL966</strain>
    </source>
</reference>
<dbReference type="Proteomes" id="UP000789759">
    <property type="component" value="Unassembled WGS sequence"/>
</dbReference>
<dbReference type="AlphaFoldDB" id="A0A9N9P1V8"/>
<name>A0A9N9P1V8_9GLOM</name>
<keyword evidence="2" id="KW-1185">Reference proteome</keyword>
<dbReference type="OrthoDB" id="128665at2759"/>
<protein>
    <submittedName>
        <fullName evidence="1">25173_t:CDS:1</fullName>
    </submittedName>
</protein>
<accession>A0A9N9P1V8</accession>